<comment type="caution">
    <text evidence="2">The sequence shown here is derived from an EMBL/GenBank/DDBJ whole genome shotgun (WGS) entry which is preliminary data.</text>
</comment>
<evidence type="ECO:0000256" key="1">
    <source>
        <dbReference type="SAM" id="MobiDB-lite"/>
    </source>
</evidence>
<dbReference type="GeneID" id="63772331"/>
<dbReference type="PANTHER" id="PTHR15615:SF118">
    <property type="entry name" value="CYCLIN, HYPOTHETICAL (EUROFUNG)"/>
    <property type="match status" value="1"/>
</dbReference>
<name>A0A1Y2DXV5_9PEZI</name>
<dbReference type="PANTHER" id="PTHR15615">
    <property type="match status" value="1"/>
</dbReference>
<evidence type="ECO:0000313" key="2">
    <source>
        <dbReference type="EMBL" id="ORY63455.1"/>
    </source>
</evidence>
<dbReference type="CDD" id="cd20557">
    <property type="entry name" value="CYCLIN_ScPCL1-like"/>
    <property type="match status" value="1"/>
</dbReference>
<feature type="region of interest" description="Disordered" evidence="1">
    <location>
        <begin position="325"/>
        <end position="344"/>
    </location>
</feature>
<dbReference type="GO" id="GO:0019901">
    <property type="term" value="F:protein kinase binding"/>
    <property type="evidence" value="ECO:0007669"/>
    <property type="project" value="InterPro"/>
</dbReference>
<dbReference type="SUPFAM" id="SSF47954">
    <property type="entry name" value="Cyclin-like"/>
    <property type="match status" value="1"/>
</dbReference>
<keyword evidence="3" id="KW-1185">Reference proteome</keyword>
<dbReference type="InterPro" id="IPR036915">
    <property type="entry name" value="Cyclin-like_sf"/>
</dbReference>
<evidence type="ECO:0008006" key="4">
    <source>
        <dbReference type="Google" id="ProtNLM"/>
    </source>
</evidence>
<dbReference type="STRING" id="1141098.A0A1Y2DXV5"/>
<dbReference type="InParanoid" id="A0A1Y2DXV5"/>
<dbReference type="Proteomes" id="UP000193689">
    <property type="component" value="Unassembled WGS sequence"/>
</dbReference>
<dbReference type="InterPro" id="IPR013922">
    <property type="entry name" value="Cyclin_PHO80-like"/>
</dbReference>
<dbReference type="EMBL" id="MCFJ01000008">
    <property type="protein sequence ID" value="ORY63455.1"/>
    <property type="molecule type" value="Genomic_DNA"/>
</dbReference>
<protein>
    <recommendedName>
        <fullName evidence="4">Cyclin-domain-containing protein</fullName>
    </recommendedName>
</protein>
<dbReference type="GO" id="GO:0000307">
    <property type="term" value="C:cyclin-dependent protein kinase holoenzyme complex"/>
    <property type="evidence" value="ECO:0007669"/>
    <property type="project" value="TreeGrafter"/>
</dbReference>
<accession>A0A1Y2DXV5</accession>
<feature type="region of interest" description="Disordered" evidence="1">
    <location>
        <begin position="384"/>
        <end position="408"/>
    </location>
</feature>
<dbReference type="GO" id="GO:0016538">
    <property type="term" value="F:cyclin-dependent protein serine/threonine kinase regulator activity"/>
    <property type="evidence" value="ECO:0007669"/>
    <property type="project" value="TreeGrafter"/>
</dbReference>
<organism evidence="2 3">
    <name type="scientific">Pseudomassariella vexata</name>
    <dbReference type="NCBI Taxonomy" id="1141098"/>
    <lineage>
        <taxon>Eukaryota</taxon>
        <taxon>Fungi</taxon>
        <taxon>Dikarya</taxon>
        <taxon>Ascomycota</taxon>
        <taxon>Pezizomycotina</taxon>
        <taxon>Sordariomycetes</taxon>
        <taxon>Xylariomycetidae</taxon>
        <taxon>Amphisphaeriales</taxon>
        <taxon>Pseudomassariaceae</taxon>
        <taxon>Pseudomassariella</taxon>
    </lineage>
</organism>
<proteinExistence type="predicted"/>
<gene>
    <name evidence="2" type="ORF">BCR38DRAFT_344660</name>
</gene>
<dbReference type="OrthoDB" id="244495at2759"/>
<evidence type="ECO:0000313" key="3">
    <source>
        <dbReference type="Proteomes" id="UP000193689"/>
    </source>
</evidence>
<dbReference type="AlphaFoldDB" id="A0A1Y2DXV5"/>
<dbReference type="RefSeq" id="XP_040715112.1">
    <property type="nucleotide sequence ID" value="XM_040856119.1"/>
</dbReference>
<dbReference type="Pfam" id="PF08613">
    <property type="entry name" value="Cyclin"/>
    <property type="match status" value="1"/>
</dbReference>
<reference evidence="2 3" key="1">
    <citation type="submission" date="2016-07" db="EMBL/GenBank/DDBJ databases">
        <title>Pervasive Adenine N6-methylation of Active Genes in Fungi.</title>
        <authorList>
            <consortium name="DOE Joint Genome Institute"/>
            <person name="Mondo S.J."/>
            <person name="Dannebaum R.O."/>
            <person name="Kuo R.C."/>
            <person name="Labutti K."/>
            <person name="Haridas S."/>
            <person name="Kuo A."/>
            <person name="Salamov A."/>
            <person name="Ahrendt S.R."/>
            <person name="Lipzen A."/>
            <person name="Sullivan W."/>
            <person name="Andreopoulos W.B."/>
            <person name="Clum A."/>
            <person name="Lindquist E."/>
            <person name="Daum C."/>
            <person name="Ramamoorthy G.K."/>
            <person name="Gryganskyi A."/>
            <person name="Culley D."/>
            <person name="Magnuson J.K."/>
            <person name="James T.Y."/>
            <person name="O'Malley M.A."/>
            <person name="Stajich J.E."/>
            <person name="Spatafora J.W."/>
            <person name="Visel A."/>
            <person name="Grigoriev I.V."/>
        </authorList>
    </citation>
    <scope>NUCLEOTIDE SEQUENCE [LARGE SCALE GENOMIC DNA]</scope>
    <source>
        <strain evidence="2 3">CBS 129021</strain>
    </source>
</reference>
<dbReference type="GO" id="GO:0005634">
    <property type="term" value="C:nucleus"/>
    <property type="evidence" value="ECO:0007669"/>
    <property type="project" value="TreeGrafter"/>
</dbReference>
<dbReference type="Gene3D" id="1.10.472.10">
    <property type="entry name" value="Cyclin-like"/>
    <property type="match status" value="1"/>
</dbReference>
<sequence length="497" mass="54491">MVMHSLQLPSCISPNGGNLDDFAALMTCFFWFENIETIQAAEQIKVRQANLTIPPLAKHTRPCADYKKWVNSILTTTQVTQNVVLLALLFVYRLKCTNPKVNGSPGSEYRLLTVALMLGNKFLDDNTYTNKTWAEVSGIAVKEIHVMEVEFLSNMRYGLLTSKEQWAEWLQKLSCFHEYCERAEMSEQAELRRRQAPMAPLNMSPTHRFSSPIPSPTGILPAALQGTSSSLTVYSPNTVTYNGHQNWHGQYQPTPSVSPLAAKPNLGLGGHRKRSLERPELVEPAPKRINRQVAATLSATGRQPAESVRLPIPQLTLDIGQAATSQAGAYPPPSSHTQGQVPASVSLPPIGSGIRAMTSAYQNATTWAPQMAVLATCGPQTPSYTAPSSFGTPTKRQSPSGLTVYGSSPLTEPFNTHTPISNSPSVYLQQRNSPYKPVRPVNTLNYPPPSIPLSEYHLGSAQMHYQPLGRRNVRTGIVPDFLPGYSGRPTGAGHYYP</sequence>